<evidence type="ECO:0000256" key="6">
    <source>
        <dbReference type="ARBA" id="ARBA00023163"/>
    </source>
</evidence>
<name>A0A8J8SFL2_9FIRM</name>
<keyword evidence="8" id="KW-0282">Flagellum</keyword>
<evidence type="ECO:0000256" key="1">
    <source>
        <dbReference type="ARBA" id="ARBA00005322"/>
    </source>
</evidence>
<keyword evidence="8" id="KW-0966">Cell projection</keyword>
<keyword evidence="9" id="KW-1185">Reference proteome</keyword>
<evidence type="ECO:0000259" key="7">
    <source>
        <dbReference type="Pfam" id="PF04316"/>
    </source>
</evidence>
<evidence type="ECO:0000256" key="5">
    <source>
        <dbReference type="ARBA" id="ARBA00023015"/>
    </source>
</evidence>
<sequence>MTRNREVMKNINKKIKRGRRHIMRINGIKNMNNAYKANRANRTSQTSKIKKEKDSVAISDLAKDLQIAKKAVKKAPDIRQNKVDAIKKRIQSGTYNVNAKEVADKIMEHYFDHRG</sequence>
<dbReference type="InterPro" id="IPR031316">
    <property type="entry name" value="FlgM_C"/>
</dbReference>
<keyword evidence="4" id="KW-1005">Bacterial flagellum biogenesis</keyword>
<gene>
    <name evidence="8" type="primary">flgM</name>
    <name evidence="8" type="ORF">HZI73_03730</name>
</gene>
<dbReference type="RefSeq" id="WP_212696919.1">
    <property type="nucleotide sequence ID" value="NZ_CP058649.1"/>
</dbReference>
<evidence type="ECO:0000256" key="2">
    <source>
        <dbReference type="ARBA" id="ARBA00017823"/>
    </source>
</evidence>
<dbReference type="GO" id="GO:0045892">
    <property type="term" value="P:negative regulation of DNA-templated transcription"/>
    <property type="evidence" value="ECO:0007669"/>
    <property type="project" value="InterPro"/>
</dbReference>
<dbReference type="Pfam" id="PF04316">
    <property type="entry name" value="FlgM"/>
    <property type="match status" value="1"/>
</dbReference>
<evidence type="ECO:0000313" key="9">
    <source>
        <dbReference type="Proteomes" id="UP000683246"/>
    </source>
</evidence>
<evidence type="ECO:0000256" key="4">
    <source>
        <dbReference type="ARBA" id="ARBA00022795"/>
    </source>
</evidence>
<feature type="domain" description="Anti-sigma-28 factor FlgM C-terminal" evidence="7">
    <location>
        <begin position="54"/>
        <end position="108"/>
    </location>
</feature>
<dbReference type="InterPro" id="IPR007412">
    <property type="entry name" value="FlgM"/>
</dbReference>
<dbReference type="InterPro" id="IPR035890">
    <property type="entry name" value="Anti-sigma-28_factor_FlgM_sf"/>
</dbReference>
<organism evidence="8 9">
    <name type="scientific">Vallitalea pronyensis</name>
    <dbReference type="NCBI Taxonomy" id="1348613"/>
    <lineage>
        <taxon>Bacteria</taxon>
        <taxon>Bacillati</taxon>
        <taxon>Bacillota</taxon>
        <taxon>Clostridia</taxon>
        <taxon>Lachnospirales</taxon>
        <taxon>Vallitaleaceae</taxon>
        <taxon>Vallitalea</taxon>
    </lineage>
</organism>
<evidence type="ECO:0000256" key="3">
    <source>
        <dbReference type="ARBA" id="ARBA00022491"/>
    </source>
</evidence>
<dbReference type="KEGG" id="vpy:HZI73_03730"/>
<dbReference type="Proteomes" id="UP000683246">
    <property type="component" value="Chromosome"/>
</dbReference>
<keyword evidence="3" id="KW-0678">Repressor</keyword>
<dbReference type="NCBIfam" id="TIGR03824">
    <property type="entry name" value="FlgM_jcvi"/>
    <property type="match status" value="1"/>
</dbReference>
<dbReference type="EMBL" id="CP058649">
    <property type="protein sequence ID" value="QUI21449.1"/>
    <property type="molecule type" value="Genomic_DNA"/>
</dbReference>
<comment type="similarity">
    <text evidence="1">Belongs to the FlgM family.</text>
</comment>
<evidence type="ECO:0000313" key="8">
    <source>
        <dbReference type="EMBL" id="QUI21449.1"/>
    </source>
</evidence>
<keyword evidence="5" id="KW-0805">Transcription regulation</keyword>
<protein>
    <recommendedName>
        <fullName evidence="2">Negative regulator of flagellin synthesis</fullName>
    </recommendedName>
</protein>
<dbReference type="SUPFAM" id="SSF101498">
    <property type="entry name" value="Anti-sigma factor FlgM"/>
    <property type="match status" value="1"/>
</dbReference>
<keyword evidence="8" id="KW-0969">Cilium</keyword>
<dbReference type="GO" id="GO:0044781">
    <property type="term" value="P:bacterial-type flagellum organization"/>
    <property type="evidence" value="ECO:0007669"/>
    <property type="project" value="UniProtKB-KW"/>
</dbReference>
<accession>A0A8J8SFL2</accession>
<proteinExistence type="inferred from homology"/>
<reference evidence="8" key="1">
    <citation type="submission" date="2020-07" db="EMBL/GenBank/DDBJ databases">
        <title>Vallitalea pronyensis genome.</title>
        <authorList>
            <person name="Postec A."/>
        </authorList>
    </citation>
    <scope>NUCLEOTIDE SEQUENCE</scope>
    <source>
        <strain evidence="8">FatNI3</strain>
    </source>
</reference>
<keyword evidence="6" id="KW-0804">Transcription</keyword>
<dbReference type="AlphaFoldDB" id="A0A8J8SFL2"/>